<dbReference type="Proteomes" id="UP000293154">
    <property type="component" value="Chromosome"/>
</dbReference>
<dbReference type="RefSeq" id="WP_130592880.1">
    <property type="nucleotide sequence ID" value="NZ_CP034752.1"/>
</dbReference>
<evidence type="ECO:0000313" key="2">
    <source>
        <dbReference type="Proteomes" id="UP000293154"/>
    </source>
</evidence>
<accession>A0A411WNV2</accession>
<proteinExistence type="predicted"/>
<evidence type="ECO:0000313" key="1">
    <source>
        <dbReference type="EMBL" id="QBH97923.1"/>
    </source>
</evidence>
<dbReference type="AlphaFoldDB" id="A0A411WNV2"/>
<keyword evidence="2" id="KW-1185">Reference proteome</keyword>
<name>A0A411WNV2_9GAMM</name>
<reference evidence="1 2" key="1">
    <citation type="submission" date="2019-03" db="EMBL/GenBank/DDBJ databases">
        <title>Pragia sp. nov. isolated from the gut tract of Carduelis flavirostris.</title>
        <authorList>
            <person name="Ge Y."/>
        </authorList>
    </citation>
    <scope>NUCLEOTIDE SEQUENCE [LARGE SCALE GENOMIC DNA]</scope>
    <source>
        <strain evidence="1 2">CF-458</strain>
    </source>
</reference>
<organism evidence="1 2">
    <name type="scientific">Limnobaculum zhutongyuii</name>
    <dbReference type="NCBI Taxonomy" id="2498113"/>
    <lineage>
        <taxon>Bacteria</taxon>
        <taxon>Pseudomonadati</taxon>
        <taxon>Pseudomonadota</taxon>
        <taxon>Gammaproteobacteria</taxon>
        <taxon>Enterobacterales</taxon>
        <taxon>Budviciaceae</taxon>
        <taxon>Limnobaculum</taxon>
    </lineage>
</organism>
<gene>
    <name evidence="1" type="ORF">EKN56_16875</name>
</gene>
<protein>
    <submittedName>
        <fullName evidence="1">Uncharacterized protein</fullName>
    </submittedName>
</protein>
<dbReference type="KEGG" id="prag:EKN56_16875"/>
<sequence length="100" mass="10962">MGDWKALPSIRKTGAYSPTMVKASNQIPTRRYYVEIYYVEIEIHDNLMNSGITIPAKTDSFNSLITGLAEDLGSSISGMITSSGGMEKLIDRAQTVARIC</sequence>
<dbReference type="EMBL" id="CP034752">
    <property type="protein sequence ID" value="QBH97923.1"/>
    <property type="molecule type" value="Genomic_DNA"/>
</dbReference>